<dbReference type="OrthoDB" id="13493at10239"/>
<dbReference type="InterPro" id="IPR036157">
    <property type="entry name" value="dUTPase-like_sf"/>
</dbReference>
<dbReference type="GO" id="GO:0046872">
    <property type="term" value="F:metal ion binding"/>
    <property type="evidence" value="ECO:0007669"/>
    <property type="project" value="UniProtKB-KW"/>
</dbReference>
<accession>Q993G1</accession>
<dbReference type="GO" id="GO:0004170">
    <property type="term" value="F:dUTP diphosphatase activity"/>
    <property type="evidence" value="ECO:0007669"/>
    <property type="project" value="InterPro"/>
</dbReference>
<evidence type="ECO:0000256" key="4">
    <source>
        <dbReference type="ARBA" id="ARBA00023080"/>
    </source>
</evidence>
<dbReference type="SUPFAM" id="SSF51283">
    <property type="entry name" value="dUTPase-like"/>
    <property type="match status" value="2"/>
</dbReference>
<sequence>MRPGPSNICHLVSATDRVLDVIMSAQPCVNYAFSSDKFLILPATTRLTLVNKTAILVRPFKTCILDLGLYAKPPENHGLVLWGVTTRPVTPHTGIIDPGYTGMLKLILHNKRSVNSTLRPGELTVHLAAFKYHTPTDVPKGSIINQPQYEKDVGLDVSCPSFVGIFPQQTITIRLSGSPPKIPHFRSMIFGRSGLACKGLIVRVTKWRRDGADVCITNYSAETVFLNEGDRCCQLVYLHKEHLTSFFNPLCDTRCLGSQFLFTWAKCIFREEADLLQKSAPRTGRDRSNKGFGSSGE</sequence>
<dbReference type="InterPro" id="IPR034745">
    <property type="entry name" value="HSV_DUT"/>
</dbReference>
<protein>
    <submittedName>
        <fullName evidence="6">ORF48</fullName>
    </submittedName>
</protein>
<keyword evidence="1" id="KW-0479">Metal-binding</keyword>
<dbReference type="GO" id="GO:0046080">
    <property type="term" value="P:dUTP metabolic process"/>
    <property type="evidence" value="ECO:0007669"/>
    <property type="project" value="InterPro"/>
</dbReference>
<reference evidence="6 7" key="2">
    <citation type="journal article" date="2002" name="J. Virol.">
        <title>Complete genomic sequence of an Epstein-Barr virus-related herpesvirus naturally infecting a new world primate: a defining point in the evolution of oncogenic lymphocryptoviruses.</title>
        <authorList>
            <person name="Rivailler P."/>
            <person name="Cho Y.G."/>
            <person name="Wang F."/>
        </authorList>
    </citation>
    <scope>NUCLEOTIDE SEQUENCE [LARGE SCALE GENOMIC DNA]</scope>
    <source>
        <strain evidence="6 7">CJ0149</strain>
    </source>
</reference>
<keyword evidence="7" id="KW-1185">Reference proteome</keyword>
<feature type="domain" description="dUTPase-like" evidence="5">
    <location>
        <begin position="143"/>
        <end position="252"/>
    </location>
</feature>
<organism evidence="6 7">
    <name type="scientific">callitrichine gammaherpesvirus 3</name>
    <name type="common">Marmoset lymphocryptovirus</name>
    <dbReference type="NCBI Taxonomy" id="106331"/>
    <lineage>
        <taxon>Viruses</taxon>
        <taxon>Duplodnaviria</taxon>
        <taxon>Heunggongvirae</taxon>
        <taxon>Peploviricota</taxon>
        <taxon>Herviviricetes</taxon>
        <taxon>Herpesvirales</taxon>
        <taxon>Orthoherpesviridae</taxon>
        <taxon>Gammaherpesvirinae</taxon>
        <taxon>Lymphocryptovirus</taxon>
        <taxon>Lymphocryptovirus callitrichinegamma3</taxon>
    </lineage>
</organism>
<dbReference type="KEGG" id="vg:955922"/>
<dbReference type="Proteomes" id="UP000202809">
    <property type="component" value="Segment"/>
</dbReference>
<dbReference type="Gene3D" id="2.70.40.10">
    <property type="match status" value="2"/>
</dbReference>
<evidence type="ECO:0000256" key="1">
    <source>
        <dbReference type="ARBA" id="ARBA00022723"/>
    </source>
</evidence>
<dbReference type="InterPro" id="IPR029054">
    <property type="entry name" value="dUTPase-like"/>
</dbReference>
<reference evidence="6 7" key="1">
    <citation type="journal article" date="2001" name="Proc. Natl. Acad. Sci. U.S.A.">
        <title>An Epstein-Barr-related herpesvirus from marmoset lymphomas.</title>
        <authorList>
            <person name="Cho Y."/>
            <person name="Ramer J."/>
            <person name="Rivailler P."/>
            <person name="Quink C."/>
            <person name="Garber R.L."/>
            <person name="Beier D.R."/>
            <person name="Wang F."/>
        </authorList>
    </citation>
    <scope>NUCLEOTIDE SEQUENCE [LARGE SCALE GENOMIC DNA]</scope>
    <source>
        <strain evidence="6 7">CJ0149</strain>
    </source>
</reference>
<keyword evidence="4" id="KW-0546">Nucleotide metabolism</keyword>
<proteinExistence type="inferred from homology"/>
<keyword evidence="3" id="KW-0460">Magnesium</keyword>
<evidence type="ECO:0000313" key="7">
    <source>
        <dbReference type="Proteomes" id="UP000202809"/>
    </source>
</evidence>
<evidence type="ECO:0000313" key="6">
    <source>
        <dbReference type="EMBL" id="AAK38257.1"/>
    </source>
</evidence>
<evidence type="ECO:0000256" key="2">
    <source>
        <dbReference type="ARBA" id="ARBA00022801"/>
    </source>
</evidence>
<evidence type="ECO:0000259" key="5">
    <source>
        <dbReference type="Pfam" id="PF00692"/>
    </source>
</evidence>
<dbReference type="RefSeq" id="NP_733902.1">
    <property type="nucleotide sequence ID" value="NC_004367.1"/>
</dbReference>
<evidence type="ECO:0000256" key="3">
    <source>
        <dbReference type="ARBA" id="ARBA00022842"/>
    </source>
</evidence>
<dbReference type="Pfam" id="PF00692">
    <property type="entry name" value="dUTPase"/>
    <property type="match status" value="1"/>
</dbReference>
<dbReference type="EMBL" id="AF319782">
    <property type="protein sequence ID" value="AAK38257.1"/>
    <property type="molecule type" value="Genomic_DNA"/>
</dbReference>
<keyword evidence="2" id="KW-0378">Hydrolase</keyword>
<name>Q993G1_9GAMA</name>
<dbReference type="HAMAP" id="MF_04031">
    <property type="entry name" value="HSV_DUT"/>
    <property type="match status" value="1"/>
</dbReference>
<dbReference type="GeneID" id="955922"/>